<keyword evidence="2" id="KW-1185">Reference proteome</keyword>
<proteinExistence type="predicted"/>
<dbReference type="EMBL" id="CABIJS010000466">
    <property type="protein sequence ID" value="VUZ52109.1"/>
    <property type="molecule type" value="Genomic_DNA"/>
</dbReference>
<name>A0A564YYL3_HYMDI</name>
<accession>A0A564YYL3</accession>
<evidence type="ECO:0000313" key="2">
    <source>
        <dbReference type="Proteomes" id="UP000321570"/>
    </source>
</evidence>
<evidence type="ECO:0000313" key="1">
    <source>
        <dbReference type="EMBL" id="VUZ52109.1"/>
    </source>
</evidence>
<sequence>MFHETEPFVTVVVVPLIYPILDLRYLHIWLQQLENSFHLCNISKQKAMYQHAFSVLITDVATQVIDKVPKVSAYGTLKVLSLVVPLILRRNVYDNRSRKSN</sequence>
<organism evidence="1 2">
    <name type="scientific">Hymenolepis diminuta</name>
    <name type="common">Rat tapeworm</name>
    <dbReference type="NCBI Taxonomy" id="6216"/>
    <lineage>
        <taxon>Eukaryota</taxon>
        <taxon>Metazoa</taxon>
        <taxon>Spiralia</taxon>
        <taxon>Lophotrochozoa</taxon>
        <taxon>Platyhelminthes</taxon>
        <taxon>Cestoda</taxon>
        <taxon>Eucestoda</taxon>
        <taxon>Cyclophyllidea</taxon>
        <taxon>Hymenolepididae</taxon>
        <taxon>Hymenolepis</taxon>
    </lineage>
</organism>
<protein>
    <submittedName>
        <fullName evidence="1">Uncharacterized protein</fullName>
    </submittedName>
</protein>
<dbReference type="Proteomes" id="UP000321570">
    <property type="component" value="Unassembled WGS sequence"/>
</dbReference>
<gene>
    <name evidence="1" type="ORF">WMSIL1_LOCUS10684</name>
</gene>
<reference evidence="1 2" key="1">
    <citation type="submission" date="2019-07" db="EMBL/GenBank/DDBJ databases">
        <authorList>
            <person name="Jastrzebski P J."/>
            <person name="Paukszto L."/>
            <person name="Jastrzebski P J."/>
        </authorList>
    </citation>
    <scope>NUCLEOTIDE SEQUENCE [LARGE SCALE GENOMIC DNA]</scope>
    <source>
        <strain evidence="1 2">WMS-il1</strain>
    </source>
</reference>
<dbReference type="AlphaFoldDB" id="A0A564YYL3"/>